<name>A0A2G2VCF4_CAPBA</name>
<sequence length="229" mass="25774">MSLLKNLMVLSCTLVLLQISLEEAIGYIVFDELIEVCIVLCIASGIKLMEILKVVVMAATIVMMRAAEAIWLELPTSADKELSYMITSTIKLMFYLLSLFRYAPSTPTTLPAWTTMICVKESCHTTSFTIADNLGEVFAKQIQTICFDNLGLTLAATLNILSANNPRLQQQKDAKSEFRRTVEKSLQNSVASRCRFSMNTFRFHKSLENRPLLAFSLKRLPLHPHIGDF</sequence>
<reference evidence="2 3" key="1">
    <citation type="journal article" date="2017" name="Genome Biol.">
        <title>New reference genome sequences of hot pepper reveal the massive evolution of plant disease-resistance genes by retroduplication.</title>
        <authorList>
            <person name="Kim S."/>
            <person name="Park J."/>
            <person name="Yeom S.I."/>
            <person name="Kim Y.M."/>
            <person name="Seo E."/>
            <person name="Kim K.T."/>
            <person name="Kim M.S."/>
            <person name="Lee J.M."/>
            <person name="Cheong K."/>
            <person name="Shin H.S."/>
            <person name="Kim S.B."/>
            <person name="Han K."/>
            <person name="Lee J."/>
            <person name="Park M."/>
            <person name="Lee H.A."/>
            <person name="Lee H.Y."/>
            <person name="Lee Y."/>
            <person name="Oh S."/>
            <person name="Lee J.H."/>
            <person name="Choi E."/>
            <person name="Choi E."/>
            <person name="Lee S.E."/>
            <person name="Jeon J."/>
            <person name="Kim H."/>
            <person name="Choi G."/>
            <person name="Song H."/>
            <person name="Lee J."/>
            <person name="Lee S.C."/>
            <person name="Kwon J.K."/>
            <person name="Lee H.Y."/>
            <person name="Koo N."/>
            <person name="Hong Y."/>
            <person name="Kim R.W."/>
            <person name="Kang W.H."/>
            <person name="Huh J.H."/>
            <person name="Kang B.C."/>
            <person name="Yang T.J."/>
            <person name="Lee Y.H."/>
            <person name="Bennetzen J.L."/>
            <person name="Choi D."/>
        </authorList>
    </citation>
    <scope>NUCLEOTIDE SEQUENCE [LARGE SCALE GENOMIC DNA]</scope>
    <source>
        <strain evidence="3">cv. PBC81</strain>
    </source>
</reference>
<keyword evidence="3" id="KW-1185">Reference proteome</keyword>
<dbReference type="OrthoDB" id="364779at2759"/>
<dbReference type="EMBL" id="MLFT02000027">
    <property type="protein sequence ID" value="PHT30647.1"/>
    <property type="molecule type" value="Genomic_DNA"/>
</dbReference>
<dbReference type="Proteomes" id="UP000224567">
    <property type="component" value="Unassembled WGS sequence"/>
</dbReference>
<dbReference type="AlphaFoldDB" id="A0A2G2VCF4"/>
<evidence type="ECO:0000313" key="2">
    <source>
        <dbReference type="EMBL" id="PHT30647.1"/>
    </source>
</evidence>
<reference evidence="3" key="2">
    <citation type="journal article" date="2017" name="J. Anim. Genet.">
        <title>Multiple reference genome sequences of hot pepper reveal the massive evolution of plant disease resistance genes by retroduplication.</title>
        <authorList>
            <person name="Kim S."/>
            <person name="Park J."/>
            <person name="Yeom S.-I."/>
            <person name="Kim Y.-M."/>
            <person name="Seo E."/>
            <person name="Kim K.-T."/>
            <person name="Kim M.-S."/>
            <person name="Lee J.M."/>
            <person name="Cheong K."/>
            <person name="Shin H.-S."/>
            <person name="Kim S.-B."/>
            <person name="Han K."/>
            <person name="Lee J."/>
            <person name="Park M."/>
            <person name="Lee H.-A."/>
            <person name="Lee H.-Y."/>
            <person name="Lee Y."/>
            <person name="Oh S."/>
            <person name="Lee J.H."/>
            <person name="Choi E."/>
            <person name="Choi E."/>
            <person name="Lee S.E."/>
            <person name="Jeon J."/>
            <person name="Kim H."/>
            <person name="Choi G."/>
            <person name="Song H."/>
            <person name="Lee J."/>
            <person name="Lee S.-C."/>
            <person name="Kwon J.-K."/>
            <person name="Lee H.-Y."/>
            <person name="Koo N."/>
            <person name="Hong Y."/>
            <person name="Kim R.W."/>
            <person name="Kang W.-H."/>
            <person name="Huh J.H."/>
            <person name="Kang B.-C."/>
            <person name="Yang T.-J."/>
            <person name="Lee Y.-H."/>
            <person name="Bennetzen J.L."/>
            <person name="Choi D."/>
        </authorList>
    </citation>
    <scope>NUCLEOTIDE SEQUENCE [LARGE SCALE GENOMIC DNA]</scope>
    <source>
        <strain evidence="3">cv. PBC81</strain>
    </source>
</reference>
<protein>
    <submittedName>
        <fullName evidence="2">Uncharacterized protein</fullName>
    </submittedName>
</protein>
<evidence type="ECO:0000256" key="1">
    <source>
        <dbReference type="SAM" id="SignalP"/>
    </source>
</evidence>
<organism evidence="2 3">
    <name type="scientific">Capsicum baccatum</name>
    <name type="common">Peruvian pepper</name>
    <dbReference type="NCBI Taxonomy" id="33114"/>
    <lineage>
        <taxon>Eukaryota</taxon>
        <taxon>Viridiplantae</taxon>
        <taxon>Streptophyta</taxon>
        <taxon>Embryophyta</taxon>
        <taxon>Tracheophyta</taxon>
        <taxon>Spermatophyta</taxon>
        <taxon>Magnoliopsida</taxon>
        <taxon>eudicotyledons</taxon>
        <taxon>Gunneridae</taxon>
        <taxon>Pentapetalae</taxon>
        <taxon>asterids</taxon>
        <taxon>lamiids</taxon>
        <taxon>Solanales</taxon>
        <taxon>Solanaceae</taxon>
        <taxon>Solanoideae</taxon>
        <taxon>Capsiceae</taxon>
        <taxon>Capsicum</taxon>
    </lineage>
</organism>
<keyword evidence="1" id="KW-0732">Signal</keyword>
<proteinExistence type="predicted"/>
<comment type="caution">
    <text evidence="2">The sequence shown here is derived from an EMBL/GenBank/DDBJ whole genome shotgun (WGS) entry which is preliminary data.</text>
</comment>
<feature type="signal peptide" evidence="1">
    <location>
        <begin position="1"/>
        <end position="24"/>
    </location>
</feature>
<gene>
    <name evidence="2" type="ORF">CQW23_29757</name>
</gene>
<feature type="chain" id="PRO_5013706711" evidence="1">
    <location>
        <begin position="25"/>
        <end position="229"/>
    </location>
</feature>
<evidence type="ECO:0000313" key="3">
    <source>
        <dbReference type="Proteomes" id="UP000224567"/>
    </source>
</evidence>
<accession>A0A2G2VCF4</accession>